<dbReference type="HAMAP" id="MF_00634">
    <property type="entry name" value="UPF0235"/>
    <property type="match status" value="1"/>
</dbReference>
<dbReference type="Gene3D" id="3.30.1200.10">
    <property type="entry name" value="YggU-like"/>
    <property type="match status" value="1"/>
</dbReference>
<name>A0A0X3TWT0_9RHOB</name>
<evidence type="ECO:0000256" key="1">
    <source>
        <dbReference type="ARBA" id="ARBA00010364"/>
    </source>
</evidence>
<comment type="caution">
    <text evidence="3">The sequence shown here is derived from an EMBL/GenBank/DDBJ whole genome shotgun (WGS) entry which is preliminary data.</text>
</comment>
<dbReference type="STRING" id="1685378.AVO44_09935"/>
<protein>
    <recommendedName>
        <fullName evidence="2">UPF0235 protein AVO44_09935</fullName>
    </recommendedName>
</protein>
<organism evidence="3 4">
    <name type="scientific">Ruegeria profundi</name>
    <dbReference type="NCBI Taxonomy" id="1685378"/>
    <lineage>
        <taxon>Bacteria</taxon>
        <taxon>Pseudomonadati</taxon>
        <taxon>Pseudomonadota</taxon>
        <taxon>Alphaproteobacteria</taxon>
        <taxon>Rhodobacterales</taxon>
        <taxon>Roseobacteraceae</taxon>
        <taxon>Ruegeria</taxon>
    </lineage>
</organism>
<evidence type="ECO:0000256" key="2">
    <source>
        <dbReference type="HAMAP-Rule" id="MF_00634"/>
    </source>
</evidence>
<proteinExistence type="inferred from homology"/>
<reference evidence="4" key="1">
    <citation type="submission" date="2015-12" db="EMBL/GenBank/DDBJ databases">
        <authorList>
            <person name="Zhang G."/>
            <person name="Stingl U."/>
        </authorList>
    </citation>
    <scope>NUCLEOTIDE SEQUENCE [LARGE SCALE GENOMIC DNA]</scope>
    <source>
        <strain evidence="4">ZGT108</strain>
    </source>
</reference>
<dbReference type="NCBIfam" id="TIGR00251">
    <property type="entry name" value="DUF167 family protein"/>
    <property type="match status" value="1"/>
</dbReference>
<evidence type="ECO:0000313" key="4">
    <source>
        <dbReference type="Proteomes" id="UP000053690"/>
    </source>
</evidence>
<dbReference type="AlphaFoldDB" id="A0A0X3TWT0"/>
<dbReference type="Pfam" id="PF02594">
    <property type="entry name" value="DUF167"/>
    <property type="match status" value="1"/>
</dbReference>
<dbReference type="SMART" id="SM01152">
    <property type="entry name" value="DUF167"/>
    <property type="match status" value="1"/>
</dbReference>
<evidence type="ECO:0000313" key="3">
    <source>
        <dbReference type="EMBL" id="KUJ79521.1"/>
    </source>
</evidence>
<dbReference type="InterPro" id="IPR003746">
    <property type="entry name" value="DUF167"/>
</dbReference>
<dbReference type="RefSeq" id="WP_068336122.1">
    <property type="nucleotide sequence ID" value="NZ_LQBP01000004.1"/>
</dbReference>
<dbReference type="InterPro" id="IPR036591">
    <property type="entry name" value="YggU-like_sf"/>
</dbReference>
<comment type="similarity">
    <text evidence="1 2">Belongs to the UPF0235 family.</text>
</comment>
<accession>A0A0X3TWT0</accession>
<dbReference type="SUPFAM" id="SSF69786">
    <property type="entry name" value="YggU-like"/>
    <property type="match status" value="1"/>
</dbReference>
<dbReference type="EMBL" id="LQBP01000004">
    <property type="protein sequence ID" value="KUJ79521.1"/>
    <property type="molecule type" value="Genomic_DNA"/>
</dbReference>
<dbReference type="Proteomes" id="UP000053690">
    <property type="component" value="Unassembled WGS sequence"/>
</dbReference>
<sequence>MAKPKLRNVPDLSSYARSGTAIPVKVTPKAARDSIASDKGMIRIAVTAPPENGKANDAVRRILAMAMGVAPSDLILKQGHSARDKLFVYAP</sequence>
<keyword evidence="4" id="KW-1185">Reference proteome</keyword>
<dbReference type="OrthoDB" id="3176309at2"/>
<gene>
    <name evidence="3" type="ORF">AVO44_09935</name>
</gene>